<protein>
    <submittedName>
        <fullName evidence="1">Uncharacterized protein</fullName>
    </submittedName>
</protein>
<reference evidence="2" key="2">
    <citation type="submission" date="2022-03" db="EMBL/GenBank/DDBJ databases">
        <title>Genome Encyclopedia of Bacteria and Archaea VI: Functional Genomics of Type Strains.</title>
        <authorList>
            <person name="Whitman W."/>
        </authorList>
    </citation>
    <scope>NUCLEOTIDE SEQUENCE</scope>
    <source>
        <strain evidence="2">HSC-15S17</strain>
    </source>
</reference>
<gene>
    <name evidence="1" type="ORF">KVP70_18765</name>
    <name evidence="2" type="ORF">L1274_001759</name>
</gene>
<dbReference type="Proteomes" id="UP001155901">
    <property type="component" value="Unassembled WGS sequence"/>
</dbReference>
<sequence length="68" mass="7622">MSIYRAEGLEAFRDYEAALAEEHAMAHELAQCAKIEVYNLLAADLFERVTAARARTQAAFKLVESFKA</sequence>
<dbReference type="EMBL" id="JALJZU010000003">
    <property type="protein sequence ID" value="MCP2008059.1"/>
    <property type="molecule type" value="Genomic_DNA"/>
</dbReference>
<organism evidence="1 3">
    <name type="scientific">Duganella violaceipulchra</name>
    <dbReference type="NCBI Taxonomy" id="2849652"/>
    <lineage>
        <taxon>Bacteria</taxon>
        <taxon>Pseudomonadati</taxon>
        <taxon>Pseudomonadota</taxon>
        <taxon>Betaproteobacteria</taxon>
        <taxon>Burkholderiales</taxon>
        <taxon>Oxalobacteraceae</taxon>
        <taxon>Telluria group</taxon>
        <taxon>Duganella</taxon>
    </lineage>
</organism>
<name>A0AA41L0K8_9BURK</name>
<evidence type="ECO:0000313" key="4">
    <source>
        <dbReference type="Proteomes" id="UP001162889"/>
    </source>
</evidence>
<keyword evidence="4" id="KW-1185">Reference proteome</keyword>
<dbReference type="Proteomes" id="UP001162889">
    <property type="component" value="Unassembled WGS sequence"/>
</dbReference>
<reference evidence="1" key="1">
    <citation type="submission" date="2021-07" db="EMBL/GenBank/DDBJ databases">
        <title>Characterization of violacein-producing bacteria and related species.</title>
        <authorList>
            <person name="Wilson H.S."/>
            <person name="De Leon M.E."/>
        </authorList>
    </citation>
    <scope>NUCLEOTIDE SEQUENCE</scope>
    <source>
        <strain evidence="1">HSC-15S17</strain>
    </source>
</reference>
<dbReference type="RefSeq" id="WP_217943682.1">
    <property type="nucleotide sequence ID" value="NZ_JAHTGR010000009.1"/>
</dbReference>
<dbReference type="EMBL" id="JAHTGR010000009">
    <property type="protein sequence ID" value="MBV6322976.1"/>
    <property type="molecule type" value="Genomic_DNA"/>
</dbReference>
<proteinExistence type="predicted"/>
<evidence type="ECO:0000313" key="2">
    <source>
        <dbReference type="EMBL" id="MCP2008059.1"/>
    </source>
</evidence>
<dbReference type="AlphaFoldDB" id="A0AA41L0K8"/>
<accession>A0AA41L0K8</accession>
<evidence type="ECO:0000313" key="3">
    <source>
        <dbReference type="Proteomes" id="UP001155901"/>
    </source>
</evidence>
<evidence type="ECO:0000313" key="1">
    <source>
        <dbReference type="EMBL" id="MBV6322976.1"/>
    </source>
</evidence>
<comment type="caution">
    <text evidence="1">The sequence shown here is derived from an EMBL/GenBank/DDBJ whole genome shotgun (WGS) entry which is preliminary data.</text>
</comment>